<feature type="region of interest" description="Disordered" evidence="1">
    <location>
        <begin position="91"/>
        <end position="136"/>
    </location>
</feature>
<accession>A0AAE0FWU4</accession>
<reference evidence="2 3" key="1">
    <citation type="journal article" date="2015" name="Genome Biol. Evol.">
        <title>Comparative Genomics of a Bacterivorous Green Alga Reveals Evolutionary Causalities and Consequences of Phago-Mixotrophic Mode of Nutrition.</title>
        <authorList>
            <person name="Burns J.A."/>
            <person name="Paasch A."/>
            <person name="Narechania A."/>
            <person name="Kim E."/>
        </authorList>
    </citation>
    <scope>NUCLEOTIDE SEQUENCE [LARGE SCALE GENOMIC DNA]</scope>
    <source>
        <strain evidence="2 3">PLY_AMNH</strain>
    </source>
</reference>
<name>A0AAE0FWU4_9CHLO</name>
<dbReference type="Proteomes" id="UP001190700">
    <property type="component" value="Unassembled WGS sequence"/>
</dbReference>
<comment type="caution">
    <text evidence="2">The sequence shown here is derived from an EMBL/GenBank/DDBJ whole genome shotgun (WGS) entry which is preliminary data.</text>
</comment>
<proteinExistence type="predicted"/>
<evidence type="ECO:0000313" key="2">
    <source>
        <dbReference type="EMBL" id="KAK3267479.1"/>
    </source>
</evidence>
<gene>
    <name evidence="2" type="ORF">CYMTET_23967</name>
</gene>
<dbReference type="AlphaFoldDB" id="A0AAE0FWU4"/>
<sequence length="136" mass="14439">MYEDKSYDSLSKKTASSMKYDCVRALTVRGRAKQTPNPCAQSSNSSRIVSTIQGTEGLVTDSLLKEYLDEFDKGKNKAAMYANMKHAALVETGNTRGGGRGAGAGWRDEKKEQSPAGGKGKGKDRGNPTGNTGADA</sequence>
<evidence type="ECO:0000313" key="3">
    <source>
        <dbReference type="Proteomes" id="UP001190700"/>
    </source>
</evidence>
<protein>
    <submittedName>
        <fullName evidence="2">Uncharacterized protein</fullName>
    </submittedName>
</protein>
<keyword evidence="3" id="KW-1185">Reference proteome</keyword>
<feature type="compositionally biased region" description="Gly residues" evidence="1">
    <location>
        <begin position="95"/>
        <end position="104"/>
    </location>
</feature>
<evidence type="ECO:0000256" key="1">
    <source>
        <dbReference type="SAM" id="MobiDB-lite"/>
    </source>
</evidence>
<organism evidence="2 3">
    <name type="scientific">Cymbomonas tetramitiformis</name>
    <dbReference type="NCBI Taxonomy" id="36881"/>
    <lineage>
        <taxon>Eukaryota</taxon>
        <taxon>Viridiplantae</taxon>
        <taxon>Chlorophyta</taxon>
        <taxon>Pyramimonadophyceae</taxon>
        <taxon>Pyramimonadales</taxon>
        <taxon>Pyramimonadaceae</taxon>
        <taxon>Cymbomonas</taxon>
    </lineage>
</organism>
<dbReference type="EMBL" id="LGRX02012387">
    <property type="protein sequence ID" value="KAK3267479.1"/>
    <property type="molecule type" value="Genomic_DNA"/>
</dbReference>